<name>A0A4Z0WCB9_9GAMM</name>
<organism evidence="1 2">
    <name type="scientific">Natronospirillum operosum</name>
    <dbReference type="NCBI Taxonomy" id="2759953"/>
    <lineage>
        <taxon>Bacteria</taxon>
        <taxon>Pseudomonadati</taxon>
        <taxon>Pseudomonadota</taxon>
        <taxon>Gammaproteobacteria</taxon>
        <taxon>Oceanospirillales</taxon>
        <taxon>Natronospirillaceae</taxon>
        <taxon>Natronospirillum</taxon>
    </lineage>
</organism>
<evidence type="ECO:0000313" key="1">
    <source>
        <dbReference type="EMBL" id="TGG92515.1"/>
    </source>
</evidence>
<gene>
    <name evidence="1" type="ORF">E4656_13670</name>
</gene>
<reference evidence="1 2" key="1">
    <citation type="submission" date="2019-04" db="EMBL/GenBank/DDBJ databases">
        <title>Natronospirillum operosus gen. nov., sp. nov., a haloalkaliphilic satellite isolated from decaying biomass of laboratory culture of cyanobacterium Geitlerinema sp. and proposal of Natronospirillaceae fam. nov. and Saccharospirillaceae fam. nov.</title>
        <authorList>
            <person name="Kevbrin V."/>
            <person name="Boltyanskaya Y."/>
            <person name="Koziaeva V."/>
            <person name="Grouzdev D.S."/>
            <person name="Park M."/>
            <person name="Cho J."/>
        </authorList>
    </citation>
    <scope>NUCLEOTIDE SEQUENCE [LARGE SCALE GENOMIC DNA]</scope>
    <source>
        <strain evidence="1 2">G-116</strain>
    </source>
</reference>
<keyword evidence="2" id="KW-1185">Reference proteome</keyword>
<proteinExistence type="predicted"/>
<protein>
    <recommendedName>
        <fullName evidence="3">ArsR family transcriptional regulator</fullName>
    </recommendedName>
</protein>
<accession>A0A4Z0WCB9</accession>
<evidence type="ECO:0008006" key="3">
    <source>
        <dbReference type="Google" id="ProtNLM"/>
    </source>
</evidence>
<dbReference type="RefSeq" id="WP_135483848.1">
    <property type="nucleotide sequence ID" value="NZ_SRMF01000005.1"/>
</dbReference>
<dbReference type="EMBL" id="SRMF01000005">
    <property type="protein sequence ID" value="TGG92515.1"/>
    <property type="molecule type" value="Genomic_DNA"/>
</dbReference>
<evidence type="ECO:0000313" key="2">
    <source>
        <dbReference type="Proteomes" id="UP000297475"/>
    </source>
</evidence>
<comment type="caution">
    <text evidence="1">The sequence shown here is derived from an EMBL/GenBank/DDBJ whole genome shotgun (WGS) entry which is preliminary data.</text>
</comment>
<dbReference type="AlphaFoldDB" id="A0A4Z0WCB9"/>
<dbReference type="Proteomes" id="UP000297475">
    <property type="component" value="Unassembled WGS sequence"/>
</dbReference>
<sequence>MHPNQKNRHDLLVMFYDRLQAECRPGNYRAGWIAENDLRSAFAGDIDFHLVALQKLGQIERSGYQFSITGKGILAVEAEAGQ</sequence>